<proteinExistence type="predicted"/>
<reference evidence="2" key="1">
    <citation type="submission" date="2021-04" db="EMBL/GenBank/DDBJ databases">
        <title>Genomic insights into ecological role and evolution of a novel Thermoplasmata order Candidatus Sysuiplasmatales.</title>
        <authorList>
            <person name="Yuan Y."/>
        </authorList>
    </citation>
    <scope>NUCLEOTIDE SEQUENCE</scope>
    <source>
        <strain evidence="3">TUT19-bin139</strain>
        <strain evidence="2">YP2-bin.285</strain>
    </source>
</reference>
<dbReference type="InterPro" id="IPR036809">
    <property type="entry name" value="AF1782-like_sf"/>
</dbReference>
<evidence type="ECO:0000313" key="4">
    <source>
        <dbReference type="Proteomes" id="UP000716004"/>
    </source>
</evidence>
<evidence type="ECO:0000313" key="3">
    <source>
        <dbReference type="EMBL" id="MBX8644381.1"/>
    </source>
</evidence>
<dbReference type="Proteomes" id="UP000750197">
    <property type="component" value="Unassembled WGS sequence"/>
</dbReference>
<feature type="domain" description="DUF357" evidence="1">
    <location>
        <begin position="14"/>
        <end position="85"/>
    </location>
</feature>
<dbReference type="Pfam" id="PF04010">
    <property type="entry name" value="DUF357"/>
    <property type="match status" value="1"/>
</dbReference>
<dbReference type="SUPFAM" id="SSF158372">
    <property type="entry name" value="AF1782-like"/>
    <property type="match status" value="1"/>
</dbReference>
<dbReference type="EMBL" id="JAGVSJ010000035">
    <property type="protein sequence ID" value="MBX8632559.1"/>
    <property type="molecule type" value="Genomic_DNA"/>
</dbReference>
<dbReference type="InterPro" id="IPR023140">
    <property type="entry name" value="DUF357"/>
</dbReference>
<dbReference type="Gene3D" id="1.20.1270.90">
    <property type="entry name" value="AF1782-like"/>
    <property type="match status" value="1"/>
</dbReference>
<gene>
    <name evidence="2" type="ORF">J9259_08625</name>
    <name evidence="3" type="ORF">KIY12_06650</name>
</gene>
<organism evidence="2 4">
    <name type="scientific">Candidatus Sysuiplasma superficiale</name>
    <dbReference type="NCBI Taxonomy" id="2823368"/>
    <lineage>
        <taxon>Archaea</taxon>
        <taxon>Methanobacteriati</taxon>
        <taxon>Thermoplasmatota</taxon>
        <taxon>Thermoplasmata</taxon>
        <taxon>Candidatus Sysuiplasmatales</taxon>
        <taxon>Candidatus Sysuiplasmataceae</taxon>
        <taxon>Candidatus Sysuiplasma</taxon>
    </lineage>
</organism>
<dbReference type="AlphaFoldDB" id="A0A8J7YLB6"/>
<sequence>MRRNTVSDVKLREYTELTERALSKIRIAIPEEGSLRRIAEDFLRMARDYFRDSKHFADEGDIVNAFACLNYAYGWIDAGARMGLFDVGSDHRLFTLNE</sequence>
<accession>A0A8J7YLB6</accession>
<evidence type="ECO:0000259" key="1">
    <source>
        <dbReference type="Pfam" id="PF04010"/>
    </source>
</evidence>
<dbReference type="EMBL" id="JAHEAC010000058">
    <property type="protein sequence ID" value="MBX8644381.1"/>
    <property type="molecule type" value="Genomic_DNA"/>
</dbReference>
<protein>
    <submittedName>
        <fullName evidence="2">DUF357 domain-containing protein</fullName>
    </submittedName>
</protein>
<comment type="caution">
    <text evidence="2">The sequence shown here is derived from an EMBL/GenBank/DDBJ whole genome shotgun (WGS) entry which is preliminary data.</text>
</comment>
<dbReference type="Proteomes" id="UP000716004">
    <property type="component" value="Unassembled WGS sequence"/>
</dbReference>
<name>A0A8J7YLB6_9ARCH</name>
<evidence type="ECO:0000313" key="2">
    <source>
        <dbReference type="EMBL" id="MBX8632559.1"/>
    </source>
</evidence>